<name>A0AAE4BNE3_9DEIO</name>
<proteinExistence type="predicted"/>
<dbReference type="AlphaFoldDB" id="A0AAE4BNE3"/>
<evidence type="ECO:0000259" key="1">
    <source>
        <dbReference type="Pfam" id="PF20066"/>
    </source>
</evidence>
<comment type="caution">
    <text evidence="2">The sequence shown here is derived from an EMBL/GenBank/DDBJ whole genome shotgun (WGS) entry which is preliminary data.</text>
</comment>
<dbReference type="InterPro" id="IPR045517">
    <property type="entry name" value="Glyoxalase_8"/>
</dbReference>
<dbReference type="RefSeq" id="WP_309854076.1">
    <property type="nucleotide sequence ID" value="NZ_JAVDQJ010000004.1"/>
</dbReference>
<dbReference type="Proteomes" id="UP001185331">
    <property type="component" value="Unassembled WGS sequence"/>
</dbReference>
<evidence type="ECO:0000313" key="3">
    <source>
        <dbReference type="Proteomes" id="UP001185331"/>
    </source>
</evidence>
<evidence type="ECO:0000313" key="2">
    <source>
        <dbReference type="EMBL" id="MDR6219034.1"/>
    </source>
</evidence>
<reference evidence="2" key="1">
    <citation type="submission" date="2023-07" db="EMBL/GenBank/DDBJ databases">
        <title>Sorghum-associated microbial communities from plants grown in Nebraska, USA.</title>
        <authorList>
            <person name="Schachtman D."/>
        </authorList>
    </citation>
    <scope>NUCLEOTIDE SEQUENCE</scope>
    <source>
        <strain evidence="2">BE330</strain>
    </source>
</reference>
<accession>A0AAE4BNE3</accession>
<feature type="domain" description="Glyoxalase-related protein" evidence="1">
    <location>
        <begin position="2"/>
        <end position="52"/>
    </location>
</feature>
<dbReference type="EMBL" id="JAVDQK010000005">
    <property type="protein sequence ID" value="MDR6219034.1"/>
    <property type="molecule type" value="Genomic_DNA"/>
</dbReference>
<sequence length="269" mass="28338">MTVQELKAQAARLRTLQPDLSQVQALQMIARLHGYRDWQTAKAALERPAPNTYLVTVAVHDAETDTPTLTIKPAWQCAGLSAAYAAARDAVRTQVDALGLAEPGDSGADVTALEEAALTTLRNAQRRQEPAAQVTVPLSTVLRAPDFTVDLQHVSGLAWTAPPPAPDGPVPVFTVATVEEGAAYADVLPVAAYSPDEVVSCVRRTLAASFEVALSAEGETHLRQACAQGAEAARDPDADLWSGGAVQLAPGTVTVLNVVTFLPARPHLN</sequence>
<gene>
    <name evidence="2" type="ORF">J2Y00_002631</name>
</gene>
<organism evidence="2 3">
    <name type="scientific">Deinococcus soli</name>
    <name type="common">ex Cha et al. 2016</name>
    <dbReference type="NCBI Taxonomy" id="1309411"/>
    <lineage>
        <taxon>Bacteria</taxon>
        <taxon>Thermotogati</taxon>
        <taxon>Deinococcota</taxon>
        <taxon>Deinococci</taxon>
        <taxon>Deinococcales</taxon>
        <taxon>Deinococcaceae</taxon>
        <taxon>Deinococcus</taxon>
    </lineage>
</organism>
<dbReference type="Pfam" id="PF20066">
    <property type="entry name" value="Glyoxalase_8"/>
    <property type="match status" value="1"/>
</dbReference>
<protein>
    <recommendedName>
        <fullName evidence="1">Glyoxalase-related protein domain-containing protein</fullName>
    </recommendedName>
</protein>